<dbReference type="OrthoDB" id="5694214at2"/>
<dbReference type="Proteomes" id="UP000032900">
    <property type="component" value="Unassembled WGS sequence"/>
</dbReference>
<proteinExistence type="predicted"/>
<dbReference type="Gene3D" id="1.25.40.390">
    <property type="match status" value="1"/>
</dbReference>
<organism evidence="1 2">
    <name type="scientific">Geofilum rubicundum JCM 15548</name>
    <dbReference type="NCBI Taxonomy" id="1236989"/>
    <lineage>
        <taxon>Bacteria</taxon>
        <taxon>Pseudomonadati</taxon>
        <taxon>Bacteroidota</taxon>
        <taxon>Bacteroidia</taxon>
        <taxon>Marinilabiliales</taxon>
        <taxon>Marinilabiliaceae</taxon>
        <taxon>Geofilum</taxon>
    </lineage>
</organism>
<dbReference type="GO" id="GO:0009279">
    <property type="term" value="C:cell outer membrane"/>
    <property type="evidence" value="ECO:0007669"/>
    <property type="project" value="UniProtKB-SubCell"/>
</dbReference>
<dbReference type="InterPro" id="IPR011990">
    <property type="entry name" value="TPR-like_helical_dom_sf"/>
</dbReference>
<sequence>MNLFSKIFIGLMGTGLLLSSCDNVLDVDYDNVLLEKDYQMDSPNDTIYSMMGILSELESLGERYVVLGELRGDLLEITENASTSLKDIYNFSVQADNPYANVRDYYGVINRCNFLIHNIDTAIVSRGQKVMYKEFAAAKAIRAWTYLQLALNHGLVKYYEQPLTSIQDAEKDMEELGPDALLPRLIADLEPVRDIPLPGELPLGDDVDDSRQLLFPVQFVLGDLYLYNQEYEKAAQAYYDLMWSQGYLSTSIYQSEWSVTNGEFTSYYLYWTSIFNVGVSRSEHISLIGGSSEFGTPYRLDSLFFLNREIAPTQVAVENWAAQVYFHNSTVVKEGDLRGENGSYYSAEMTAMYYNMFFGSDAPENTDLIAVRKHRNMYTDEFWGVQIYRIGLLYLRYAEAVNRAGKPNLAFAVLKNGLTANTLANDEIVPLHEKTPALAPWMDFTGPRFNIYATSNNIDVIGIHGRGNGSIHLSEDFRIPSLPTLQDSILYVEDKIVEELALETAFEGNRFHDLMRVAKRRNNPGYLAAKVAEKHDNRAAIEALLMQESNWYLPIK</sequence>
<evidence type="ECO:0000313" key="1">
    <source>
        <dbReference type="EMBL" id="GAO30836.1"/>
    </source>
</evidence>
<dbReference type="STRING" id="1236989.JCM15548_13150"/>
<evidence type="ECO:0000313" key="2">
    <source>
        <dbReference type="Proteomes" id="UP000032900"/>
    </source>
</evidence>
<dbReference type="EMBL" id="BAZW01000031">
    <property type="protein sequence ID" value="GAO30836.1"/>
    <property type="molecule type" value="Genomic_DNA"/>
</dbReference>
<dbReference type="RefSeq" id="WP_157482755.1">
    <property type="nucleotide sequence ID" value="NZ_BAZW01000031.1"/>
</dbReference>
<dbReference type="SUPFAM" id="SSF48452">
    <property type="entry name" value="TPR-like"/>
    <property type="match status" value="1"/>
</dbReference>
<name>A0A0E9M0C7_9BACT</name>
<reference evidence="1 2" key="1">
    <citation type="journal article" date="2015" name="Microbes Environ.">
        <title>Distribution and evolution of nitrogen fixation genes in the phylum bacteroidetes.</title>
        <authorList>
            <person name="Inoue J."/>
            <person name="Oshima K."/>
            <person name="Suda W."/>
            <person name="Sakamoto M."/>
            <person name="Iino T."/>
            <person name="Noda S."/>
            <person name="Hongoh Y."/>
            <person name="Hattori M."/>
            <person name="Ohkuma M."/>
        </authorList>
    </citation>
    <scope>NUCLEOTIDE SEQUENCE [LARGE SCALE GENOMIC DNA]</scope>
    <source>
        <strain evidence="1">JCM 15548</strain>
    </source>
</reference>
<keyword evidence="2" id="KW-1185">Reference proteome</keyword>
<comment type="caution">
    <text evidence="1">The sequence shown here is derived from an EMBL/GenBank/DDBJ whole genome shotgun (WGS) entry which is preliminary data.</text>
</comment>
<dbReference type="PROSITE" id="PS51257">
    <property type="entry name" value="PROKAR_LIPOPROTEIN"/>
    <property type="match status" value="1"/>
</dbReference>
<gene>
    <name evidence="1" type="ORF">JCM15548_13150</name>
</gene>
<protein>
    <submittedName>
        <fullName evidence="1">Uncharacterized protein</fullName>
    </submittedName>
</protein>
<dbReference type="AlphaFoldDB" id="A0A0E9M0C7"/>
<accession>A0A0E9M0C7</accession>